<dbReference type="InterPro" id="IPR036380">
    <property type="entry name" value="Isochorismatase-like_sf"/>
</dbReference>
<evidence type="ECO:0000313" key="3">
    <source>
        <dbReference type="EMBL" id="MBB3771275.1"/>
    </source>
</evidence>
<name>A0A839Z9B2_9HYPH</name>
<evidence type="ECO:0000313" key="4">
    <source>
        <dbReference type="Proteomes" id="UP000533469"/>
    </source>
</evidence>
<proteinExistence type="predicted"/>
<organism evidence="3 4">
    <name type="scientific">Ancylobacter tetraedralis</name>
    <dbReference type="NCBI Taxonomy" id="217068"/>
    <lineage>
        <taxon>Bacteria</taxon>
        <taxon>Pseudomonadati</taxon>
        <taxon>Pseudomonadota</taxon>
        <taxon>Alphaproteobacteria</taxon>
        <taxon>Hyphomicrobiales</taxon>
        <taxon>Xanthobacteraceae</taxon>
        <taxon>Ancylobacter</taxon>
    </lineage>
</organism>
<dbReference type="Gene3D" id="3.40.50.850">
    <property type="entry name" value="Isochorismatase-like"/>
    <property type="match status" value="1"/>
</dbReference>
<accession>A0A839Z9B2</accession>
<dbReference type="PANTHER" id="PTHR43540:SF6">
    <property type="entry name" value="ISOCHORISMATASE-LIKE DOMAIN-CONTAINING PROTEIN"/>
    <property type="match status" value="1"/>
</dbReference>
<dbReference type="PANTHER" id="PTHR43540">
    <property type="entry name" value="PEROXYUREIDOACRYLATE/UREIDOACRYLATE AMIDOHYDROLASE-RELATED"/>
    <property type="match status" value="1"/>
</dbReference>
<gene>
    <name evidence="3" type="ORF">FHS55_001874</name>
</gene>
<keyword evidence="1" id="KW-0378">Hydrolase</keyword>
<evidence type="ECO:0000256" key="1">
    <source>
        <dbReference type="ARBA" id="ARBA00022801"/>
    </source>
</evidence>
<dbReference type="AlphaFoldDB" id="A0A839Z9B2"/>
<sequence>MMAGDIVGDVAGDVAAAPRRPGAHAVHLCIDMQRLFAEPTPWHTPAMADVLPNILRIAEAKPGRSLFARFIVADSAQTAPGCWQPYYLKWSTLTLEQMDPQLHELVAPLAAHAAPDRVFDKAGYSIFANAGFADWLTDNAIDTLVFTGVETDICVLASLFDALDRGFHAIVVTDAVTSSAPASHEAVMTHLLPRMPEQVALMDTATLLALWTD</sequence>
<dbReference type="RefSeq" id="WP_246340007.1">
    <property type="nucleotide sequence ID" value="NZ_JACICD010000003.1"/>
</dbReference>
<dbReference type="EMBL" id="JACICD010000003">
    <property type="protein sequence ID" value="MBB3771275.1"/>
    <property type="molecule type" value="Genomic_DNA"/>
</dbReference>
<comment type="caution">
    <text evidence="3">The sequence shown here is derived from an EMBL/GenBank/DDBJ whole genome shotgun (WGS) entry which is preliminary data.</text>
</comment>
<dbReference type="InterPro" id="IPR000868">
    <property type="entry name" value="Isochorismatase-like_dom"/>
</dbReference>
<dbReference type="CDD" id="cd00431">
    <property type="entry name" value="cysteine_hydrolases"/>
    <property type="match status" value="1"/>
</dbReference>
<keyword evidence="4" id="KW-1185">Reference proteome</keyword>
<dbReference type="InterPro" id="IPR050272">
    <property type="entry name" value="Isochorismatase-like_hydrls"/>
</dbReference>
<dbReference type="Proteomes" id="UP000533469">
    <property type="component" value="Unassembled WGS sequence"/>
</dbReference>
<dbReference type="SUPFAM" id="SSF52499">
    <property type="entry name" value="Isochorismatase-like hydrolases"/>
    <property type="match status" value="1"/>
</dbReference>
<protein>
    <submittedName>
        <fullName evidence="3">Nicotinamidase-related amidase</fullName>
    </submittedName>
</protein>
<evidence type="ECO:0000259" key="2">
    <source>
        <dbReference type="Pfam" id="PF00857"/>
    </source>
</evidence>
<dbReference type="GO" id="GO:0016787">
    <property type="term" value="F:hydrolase activity"/>
    <property type="evidence" value="ECO:0007669"/>
    <property type="project" value="UniProtKB-KW"/>
</dbReference>
<feature type="domain" description="Isochorismatase-like" evidence="2">
    <location>
        <begin position="26"/>
        <end position="194"/>
    </location>
</feature>
<reference evidence="3 4" key="1">
    <citation type="submission" date="2020-08" db="EMBL/GenBank/DDBJ databases">
        <title>Genomic Encyclopedia of Type Strains, Phase IV (KMG-IV): sequencing the most valuable type-strain genomes for metagenomic binning, comparative biology and taxonomic classification.</title>
        <authorList>
            <person name="Goeker M."/>
        </authorList>
    </citation>
    <scope>NUCLEOTIDE SEQUENCE [LARGE SCALE GENOMIC DNA]</scope>
    <source>
        <strain evidence="3 4">DSM 5895</strain>
    </source>
</reference>
<dbReference type="Pfam" id="PF00857">
    <property type="entry name" value="Isochorismatase"/>
    <property type="match status" value="1"/>
</dbReference>